<evidence type="ECO:0000256" key="2">
    <source>
        <dbReference type="ARBA" id="ARBA00022917"/>
    </source>
</evidence>
<dbReference type="AlphaFoldDB" id="X1U8L9"/>
<evidence type="ECO:0000256" key="1">
    <source>
        <dbReference type="ARBA" id="ARBA00005912"/>
    </source>
</evidence>
<dbReference type="GO" id="GO:0006412">
    <property type="term" value="P:translation"/>
    <property type="evidence" value="ECO:0007669"/>
    <property type="project" value="UniProtKB-KW"/>
</dbReference>
<name>X1U8L9_9ZZZZ</name>
<dbReference type="EMBL" id="BARW01021425">
    <property type="protein sequence ID" value="GAI88654.1"/>
    <property type="molecule type" value="Genomic_DNA"/>
</dbReference>
<feature type="non-terminal residue" evidence="4">
    <location>
        <position position="124"/>
    </location>
</feature>
<comment type="caution">
    <text evidence="4">The sequence shown here is derived from an EMBL/GenBank/DDBJ whole genome shotgun (WGS) entry which is preliminary data.</text>
</comment>
<dbReference type="GO" id="GO:0043023">
    <property type="term" value="F:ribosomal large subunit binding"/>
    <property type="evidence" value="ECO:0007669"/>
    <property type="project" value="TreeGrafter"/>
</dbReference>
<dbReference type="InterPro" id="IPR002661">
    <property type="entry name" value="Ribosome_recyc_fac"/>
</dbReference>
<dbReference type="Gene3D" id="3.30.1360.40">
    <property type="match status" value="1"/>
</dbReference>
<sequence>MPEEIERDMLRHMDKSIEVLKSNLGKVQTGRANPKMIEDTIVDYYGTSTPLKRLATIVAPDQNLLVIQPYDRTQIASIEKAILSAGLGLNPTHEGKVVRIKIPKLSEERREQLTHIIKDRGEEA</sequence>
<reference evidence="4" key="1">
    <citation type="journal article" date="2014" name="Front. Microbiol.">
        <title>High frequency of phylogenetically diverse reductive dehalogenase-homologous genes in deep subseafloor sedimentary metagenomes.</title>
        <authorList>
            <person name="Kawai M."/>
            <person name="Futagami T."/>
            <person name="Toyoda A."/>
            <person name="Takaki Y."/>
            <person name="Nishi S."/>
            <person name="Hori S."/>
            <person name="Arai W."/>
            <person name="Tsubouchi T."/>
            <person name="Morono Y."/>
            <person name="Uchiyama I."/>
            <person name="Ito T."/>
            <person name="Fujiyama A."/>
            <person name="Inagaki F."/>
            <person name="Takami H."/>
        </authorList>
    </citation>
    <scope>NUCLEOTIDE SEQUENCE</scope>
    <source>
        <strain evidence="4">Expedition CK06-06</strain>
    </source>
</reference>
<protein>
    <recommendedName>
        <fullName evidence="3">Ribosome recycling factor domain-containing protein</fullName>
    </recommendedName>
</protein>
<evidence type="ECO:0000313" key="4">
    <source>
        <dbReference type="EMBL" id="GAI88654.1"/>
    </source>
</evidence>
<dbReference type="SUPFAM" id="SSF55194">
    <property type="entry name" value="Ribosome recycling factor, RRF"/>
    <property type="match status" value="1"/>
</dbReference>
<gene>
    <name evidence="4" type="ORF">S12H4_35991</name>
</gene>
<dbReference type="Pfam" id="PF01765">
    <property type="entry name" value="RRF"/>
    <property type="match status" value="1"/>
</dbReference>
<comment type="similarity">
    <text evidence="1">Belongs to the RRF family.</text>
</comment>
<dbReference type="InterPro" id="IPR036191">
    <property type="entry name" value="RRF_sf"/>
</dbReference>
<dbReference type="PANTHER" id="PTHR20982">
    <property type="entry name" value="RIBOSOME RECYCLING FACTOR"/>
    <property type="match status" value="1"/>
</dbReference>
<proteinExistence type="inferred from homology"/>
<dbReference type="FunFam" id="3.30.1360.40:FF:000001">
    <property type="entry name" value="Ribosome-recycling factor"/>
    <property type="match status" value="1"/>
</dbReference>
<feature type="domain" description="Ribosome recycling factor" evidence="3">
    <location>
        <begin position="20"/>
        <end position="124"/>
    </location>
</feature>
<evidence type="ECO:0000259" key="3">
    <source>
        <dbReference type="Pfam" id="PF01765"/>
    </source>
</evidence>
<dbReference type="PANTHER" id="PTHR20982:SF3">
    <property type="entry name" value="MITOCHONDRIAL RIBOSOME RECYCLING FACTOR PSEUDO 1"/>
    <property type="match status" value="1"/>
</dbReference>
<dbReference type="InterPro" id="IPR023584">
    <property type="entry name" value="Ribosome_recyc_fac_dom"/>
</dbReference>
<organism evidence="4">
    <name type="scientific">marine sediment metagenome</name>
    <dbReference type="NCBI Taxonomy" id="412755"/>
    <lineage>
        <taxon>unclassified sequences</taxon>
        <taxon>metagenomes</taxon>
        <taxon>ecological metagenomes</taxon>
    </lineage>
</organism>
<keyword evidence="2" id="KW-0648">Protein biosynthesis</keyword>
<accession>X1U8L9</accession>